<dbReference type="InterPro" id="IPR050340">
    <property type="entry name" value="Cytosolic_Fe-S_CAF"/>
</dbReference>
<comment type="caution">
    <text evidence="3">The sequence shown here is derived from an EMBL/GenBank/DDBJ whole genome shotgun (WGS) entry which is preliminary data.</text>
</comment>
<dbReference type="SUPFAM" id="SSF53920">
    <property type="entry name" value="Fe-only hydrogenase"/>
    <property type="match status" value="1"/>
</dbReference>
<dbReference type="Proteomes" id="UP001165082">
    <property type="component" value="Unassembled WGS sequence"/>
</dbReference>
<dbReference type="AlphaFoldDB" id="A0A9W7KVA7"/>
<dbReference type="Gene3D" id="3.40.50.1780">
    <property type="match status" value="1"/>
</dbReference>
<feature type="domain" description="Iron hydrogenase large subunit C-terminal" evidence="2">
    <location>
        <begin position="175"/>
        <end position="447"/>
    </location>
</feature>
<dbReference type="Gene3D" id="3.40.950.10">
    <property type="entry name" value="Fe-only Hydrogenase (Larger Subunit), Chain L, domain 3"/>
    <property type="match status" value="1"/>
</dbReference>
<dbReference type="OrthoDB" id="196505at2759"/>
<evidence type="ECO:0000256" key="1">
    <source>
        <dbReference type="ARBA" id="ARBA00006596"/>
    </source>
</evidence>
<comment type="similarity">
    <text evidence="1">Belongs to the NARF family.</text>
</comment>
<name>A0A9W7KVA7_9STRA</name>
<proteinExistence type="inferred from homology"/>
<evidence type="ECO:0000313" key="3">
    <source>
        <dbReference type="EMBL" id="GMI12859.1"/>
    </source>
</evidence>
<accession>A0A9W7KVA7</accession>
<reference evidence="3" key="1">
    <citation type="submission" date="2022-07" db="EMBL/GenBank/DDBJ databases">
        <title>Genome analysis of Parmales, a sister group of diatoms, reveals the evolutionary specialization of diatoms from phago-mixotrophs to photoautotrophs.</title>
        <authorList>
            <person name="Ban H."/>
            <person name="Sato S."/>
            <person name="Yoshikawa S."/>
            <person name="Kazumasa Y."/>
            <person name="Nakamura Y."/>
            <person name="Ichinomiya M."/>
            <person name="Saitoh K."/>
            <person name="Sato N."/>
            <person name="Blanc-Mathieu R."/>
            <person name="Endo H."/>
            <person name="Kuwata A."/>
            <person name="Ogata H."/>
        </authorList>
    </citation>
    <scope>NUCLEOTIDE SEQUENCE</scope>
</reference>
<sequence length="529" mass="57045">MAALHLNNVSDYIEPSMACINPLFTGGVDKTNEGEPTTKKKPVVALSLEMEEGEQEPEPAFEPKKATISLSDCLACSGCVTSSESVLVNNQSKDALVSALGSAKSVSFMMSAVSMVELERHYEDQVGASLGRETVEGVLEGRLRAWCAKQGGVCEGIYTSDSSWVRKKWLADSYNEFLTLTKRSEEERKSRGPVLTSHCPGFVCYAEKSAHIFVDMLSSVKSCMMLTSDRLRGEAKEFIVAVEPCHDKKLEATRGEFKDSDDGRFGVDLVITTKDIKECVEDGWSLMDWLVGGGEEGFGGEEKEEEEEEVGTAAGELSLASASFLSLSNSTSGGLAESIFRTFAASNYGLKEYLDFSLPLPWGREGRRRRGTDGIKECWIIRASSGETQVCGPESSPKGADFSVLHRFALAYGFKSIQVLQSHLSKGSKTYDYMEVMACPSGCANGGGGIRAEGAGGIEVKEGASDIKKRVESAVEVAKAYVMDWELGEAAVAEEEGFGEAGKTTFKKVEALKLSGGNVDGVEVGQTVW</sequence>
<dbReference type="Pfam" id="PF02906">
    <property type="entry name" value="Fe_hyd_lg_C"/>
    <property type="match status" value="1"/>
</dbReference>
<evidence type="ECO:0000313" key="4">
    <source>
        <dbReference type="Proteomes" id="UP001165082"/>
    </source>
</evidence>
<gene>
    <name evidence="3" type="ORF">TrRE_jg9430</name>
</gene>
<dbReference type="PANTHER" id="PTHR11615">
    <property type="entry name" value="NITRATE, FORMATE, IRON DEHYDROGENASE"/>
    <property type="match status" value="1"/>
</dbReference>
<dbReference type="EMBL" id="BRXZ01000498">
    <property type="protein sequence ID" value="GMI12859.1"/>
    <property type="molecule type" value="Genomic_DNA"/>
</dbReference>
<dbReference type="InterPro" id="IPR009016">
    <property type="entry name" value="Fe_hydrogenase"/>
</dbReference>
<dbReference type="InterPro" id="IPR004108">
    <property type="entry name" value="Fe_hydrogenase_lsu_C"/>
</dbReference>
<evidence type="ECO:0000259" key="2">
    <source>
        <dbReference type="Pfam" id="PF02906"/>
    </source>
</evidence>
<dbReference type="Gene3D" id="3.30.70.20">
    <property type="match status" value="1"/>
</dbReference>
<protein>
    <recommendedName>
        <fullName evidence="2">Iron hydrogenase large subunit C-terminal domain-containing protein</fullName>
    </recommendedName>
</protein>
<organism evidence="3 4">
    <name type="scientific">Triparma retinervis</name>
    <dbReference type="NCBI Taxonomy" id="2557542"/>
    <lineage>
        <taxon>Eukaryota</taxon>
        <taxon>Sar</taxon>
        <taxon>Stramenopiles</taxon>
        <taxon>Ochrophyta</taxon>
        <taxon>Bolidophyceae</taxon>
        <taxon>Parmales</taxon>
        <taxon>Triparmaceae</taxon>
        <taxon>Triparma</taxon>
    </lineage>
</organism>
<keyword evidence="4" id="KW-1185">Reference proteome</keyword>